<feature type="domain" description="NADPH-dependent FMN reductase-like" evidence="6">
    <location>
        <begin position="1"/>
        <end position="117"/>
    </location>
</feature>
<accession>A0A0F7DBK6</accession>
<dbReference type="InterPro" id="IPR051796">
    <property type="entry name" value="ISF_SsuE-like"/>
</dbReference>
<dbReference type="AlphaFoldDB" id="A0A0F7DBK6"/>
<dbReference type="Pfam" id="PF03358">
    <property type="entry name" value="FMN_red"/>
    <property type="match status" value="1"/>
</dbReference>
<protein>
    <submittedName>
        <fullName evidence="7">Multimeric flavodoxin WrbA</fullName>
    </submittedName>
</protein>
<comment type="similarity">
    <text evidence="5">Belongs to the SsuE family. Isf subfamily.</text>
</comment>
<dbReference type="SUPFAM" id="SSF52218">
    <property type="entry name" value="Flavoproteins"/>
    <property type="match status" value="1"/>
</dbReference>
<evidence type="ECO:0000256" key="5">
    <source>
        <dbReference type="ARBA" id="ARBA00038292"/>
    </source>
</evidence>
<evidence type="ECO:0000313" key="7">
    <source>
        <dbReference type="EMBL" id="AKG91256.1"/>
    </source>
</evidence>
<dbReference type="EMBL" id="CP011267">
    <property type="protein sequence ID" value="AKG91256.1"/>
    <property type="molecule type" value="Genomic_DNA"/>
</dbReference>
<dbReference type="InterPro" id="IPR005025">
    <property type="entry name" value="FMN_Rdtase-like_dom"/>
</dbReference>
<evidence type="ECO:0000256" key="4">
    <source>
        <dbReference type="ARBA" id="ARBA00022643"/>
    </source>
</evidence>
<dbReference type="PANTHER" id="PTHR43278">
    <property type="entry name" value="NAD(P)H-DEPENDENT FMN-CONTAINING OXIDOREDUCTASE YWQN-RELATED"/>
    <property type="match status" value="1"/>
</dbReference>
<gene>
    <name evidence="7" type="ORF">GAH_01452</name>
</gene>
<sequence>MKILAITGTKRKGNSLIAASYIAKKLNAELEILNVVEKDIQPCKACYACLFGQECSIEDDVNEILQKIREADFVLISSPVYWLDLTGKMKMLLDRMFMALQYFEEFKNKKGAVVYFYGFEELRGWASNTYNTLLRVLGISPLAVVPIHAALPGEVLKDENVRKLDMLVDAIKSGKEIRFDGQCPVCFSEVFKPSGELLECPICHSKLSLSLEVVEAGKTLSYEWMVEHYDVLRKMKEMFLEQKDELKALRGHYGV</sequence>
<dbReference type="InParanoid" id="A0A0F7DBK6"/>
<reference evidence="7 8" key="1">
    <citation type="submission" date="2015-04" db="EMBL/GenBank/DDBJ databases">
        <title>The complete genome sequence of the hyperthermophilic, obligate iron-reducing archaeon Geoglobus ahangari strain 234T.</title>
        <authorList>
            <person name="Manzella M.P."/>
            <person name="Holmes D.E."/>
            <person name="Rocheleau J.M."/>
            <person name="Chung A."/>
            <person name="Reguera G."/>
            <person name="Kashefi K."/>
        </authorList>
    </citation>
    <scope>NUCLEOTIDE SEQUENCE [LARGE SCALE GENOMIC DNA]</scope>
    <source>
        <strain evidence="7 8">234</strain>
    </source>
</reference>
<dbReference type="GeneID" id="24804022"/>
<dbReference type="HOGENOM" id="CLU_050993_0_1_2"/>
<name>A0A0F7DBK6_9EURY</name>
<evidence type="ECO:0000256" key="1">
    <source>
        <dbReference type="ARBA" id="ARBA00001917"/>
    </source>
</evidence>
<evidence type="ECO:0000313" key="8">
    <source>
        <dbReference type="Proteomes" id="UP000034723"/>
    </source>
</evidence>
<dbReference type="OrthoDB" id="9059at2157"/>
<dbReference type="InterPro" id="IPR029039">
    <property type="entry name" value="Flavoprotein-like_sf"/>
</dbReference>
<organism evidence="7 8">
    <name type="scientific">Geoglobus ahangari</name>
    <dbReference type="NCBI Taxonomy" id="113653"/>
    <lineage>
        <taxon>Archaea</taxon>
        <taxon>Methanobacteriati</taxon>
        <taxon>Methanobacteriota</taxon>
        <taxon>Archaeoglobi</taxon>
        <taxon>Archaeoglobales</taxon>
        <taxon>Archaeoglobaceae</taxon>
        <taxon>Geoglobus</taxon>
    </lineage>
</organism>
<keyword evidence="4" id="KW-0288">FMN</keyword>
<comment type="cofactor">
    <cofactor evidence="2">
        <name>[4Fe-4S] cluster</name>
        <dbReference type="ChEBI" id="CHEBI:49883"/>
    </cofactor>
</comment>
<dbReference type="Gene3D" id="3.40.50.360">
    <property type="match status" value="1"/>
</dbReference>
<evidence type="ECO:0000259" key="6">
    <source>
        <dbReference type="Pfam" id="PF03358"/>
    </source>
</evidence>
<keyword evidence="8" id="KW-1185">Reference proteome</keyword>
<dbReference type="Proteomes" id="UP000034723">
    <property type="component" value="Chromosome"/>
</dbReference>
<evidence type="ECO:0000256" key="2">
    <source>
        <dbReference type="ARBA" id="ARBA00001966"/>
    </source>
</evidence>
<keyword evidence="3" id="KW-0285">Flavoprotein</keyword>
<proteinExistence type="inferred from homology"/>
<dbReference type="GO" id="GO:0016491">
    <property type="term" value="F:oxidoreductase activity"/>
    <property type="evidence" value="ECO:0007669"/>
    <property type="project" value="InterPro"/>
</dbReference>
<dbReference type="PANTHER" id="PTHR43278:SF4">
    <property type="entry name" value="NAD(P)H-DEPENDENT FMN-CONTAINING OXIDOREDUCTASE YWQN-RELATED"/>
    <property type="match status" value="1"/>
</dbReference>
<comment type="cofactor">
    <cofactor evidence="1">
        <name>FMN</name>
        <dbReference type="ChEBI" id="CHEBI:58210"/>
    </cofactor>
</comment>
<dbReference type="KEGG" id="gah:GAH_01452"/>
<dbReference type="RefSeq" id="WP_048095721.1">
    <property type="nucleotide sequence ID" value="NZ_CP011267.1"/>
</dbReference>
<evidence type="ECO:0000256" key="3">
    <source>
        <dbReference type="ARBA" id="ARBA00022630"/>
    </source>
</evidence>
<dbReference type="STRING" id="113653.GAH_01452"/>